<name>A0A819S2M9_9BILA</name>
<evidence type="ECO:0000313" key="2">
    <source>
        <dbReference type="EMBL" id="CAF4056381.1"/>
    </source>
</evidence>
<proteinExistence type="predicted"/>
<comment type="caution">
    <text evidence="2">The sequence shown here is derived from an EMBL/GenBank/DDBJ whole genome shotgun (WGS) entry which is preliminary data.</text>
</comment>
<evidence type="ECO:0000313" key="3">
    <source>
        <dbReference type="Proteomes" id="UP000663836"/>
    </source>
</evidence>
<reference evidence="2" key="1">
    <citation type="submission" date="2021-02" db="EMBL/GenBank/DDBJ databases">
        <authorList>
            <person name="Nowell W R."/>
        </authorList>
    </citation>
    <scope>NUCLEOTIDE SEQUENCE</scope>
</reference>
<evidence type="ECO:0000313" key="1">
    <source>
        <dbReference type="EMBL" id="CAF1409971.1"/>
    </source>
</evidence>
<dbReference type="Proteomes" id="UP000663864">
    <property type="component" value="Unassembled WGS sequence"/>
</dbReference>
<sequence>MANNQWQLLKDYSSLLDSNFDILNTRPRFNAKSILNEDLDWLLLDYLKEMECIGISNEQTLNALLTMVGGLSNDSYCRHLTTGSPIWLNIFSHVLGPTASNKSYLANELIYALKTLDNKYPNVYSNRRMMDDIDHNEEQPNKKQKIESWSFLASSMTEAALSKTTNFTDAMVVNPDGDSALKIFSYYEPNTNGSAQGVSCFCNSFDGIEPGSGRVTGVELSMNDRVRPSKLTMYIASTGRKLAIPLMKMANEGGNDGIYGRVWYTYTNTVYELPDGLIEKQVSLPNLTHIAIACHQLFQGRTIEFRYGLFRSDLDDRARSEISVHMKNARKKQKVHLPEFHTISIDQYDVLQQSPPANNNDSSDQLLSAFQLATMCINEIWVESFTLEKHVGEMWRKIPYHLPKAIATFKVVRLLFQIMGEQMLFYLNSQEDSRSYPSKLIPDTFSNKLNQVINDFFEQHTRTIEVENKKITIILLTSNDVEVGYSWCRWKLETIATLFSTNKIQHIVDTRLGKTTTTTTDFSLTKTIDERRMDNAMTKILMTPTIFFTNGYLSINTSRGGSGLFKQKNVTDLKPDVVMENLLEKGFLVKCNVIQGARSSKNNNLSSSYYKQQPSYFEQSESRMKELQILF</sequence>
<protein>
    <submittedName>
        <fullName evidence="2">Uncharacterized protein</fullName>
    </submittedName>
</protein>
<dbReference type="Proteomes" id="UP000663836">
    <property type="component" value="Unassembled WGS sequence"/>
</dbReference>
<dbReference type="AlphaFoldDB" id="A0A819S2M9"/>
<dbReference type="EMBL" id="CAJNOT010003986">
    <property type="protein sequence ID" value="CAF1409971.1"/>
    <property type="molecule type" value="Genomic_DNA"/>
</dbReference>
<gene>
    <name evidence="2" type="ORF">JBS370_LOCUS29334</name>
    <name evidence="1" type="ORF">ZHD862_LOCUS33495</name>
</gene>
<accession>A0A819S2M9</accession>
<organism evidence="2 3">
    <name type="scientific">Rotaria sordida</name>
    <dbReference type="NCBI Taxonomy" id="392033"/>
    <lineage>
        <taxon>Eukaryota</taxon>
        <taxon>Metazoa</taxon>
        <taxon>Spiralia</taxon>
        <taxon>Gnathifera</taxon>
        <taxon>Rotifera</taxon>
        <taxon>Eurotatoria</taxon>
        <taxon>Bdelloidea</taxon>
        <taxon>Philodinida</taxon>
        <taxon>Philodinidae</taxon>
        <taxon>Rotaria</taxon>
    </lineage>
</organism>
<dbReference type="EMBL" id="CAJOBD010006262">
    <property type="protein sequence ID" value="CAF4056381.1"/>
    <property type="molecule type" value="Genomic_DNA"/>
</dbReference>